<dbReference type="GeneID" id="36398647"/>
<evidence type="ECO:0000256" key="3">
    <source>
        <dbReference type="ARBA" id="ARBA00022525"/>
    </source>
</evidence>
<evidence type="ECO:0000313" key="7">
    <source>
        <dbReference type="Proteomes" id="UP000054928"/>
    </source>
</evidence>
<dbReference type="Proteomes" id="UP000054928">
    <property type="component" value="Unassembled WGS sequence"/>
</dbReference>
<feature type="signal peptide" evidence="5">
    <location>
        <begin position="1"/>
        <end position="34"/>
    </location>
</feature>
<accession>A0A0P1B107</accession>
<feature type="chain" id="PRO_5006059100" evidence="5">
    <location>
        <begin position="35"/>
        <end position="259"/>
    </location>
</feature>
<comment type="subcellular location">
    <subcellularLocation>
        <location evidence="1">Secreted</location>
    </subcellularLocation>
</comment>
<dbReference type="GO" id="GO:0005576">
    <property type="term" value="C:extracellular region"/>
    <property type="evidence" value="ECO:0007669"/>
    <property type="project" value="UniProtKB-SubCell"/>
</dbReference>
<dbReference type="Pfam" id="PF05630">
    <property type="entry name" value="NPP1"/>
    <property type="match status" value="1"/>
</dbReference>
<evidence type="ECO:0000313" key="6">
    <source>
        <dbReference type="EMBL" id="CEG46922.1"/>
    </source>
</evidence>
<protein>
    <submittedName>
        <fullName evidence="6">NLP-like protein</fullName>
    </submittedName>
</protein>
<proteinExistence type="inferred from homology"/>
<dbReference type="RefSeq" id="XP_024583291.1">
    <property type="nucleotide sequence ID" value="XM_024717831.1"/>
</dbReference>
<keyword evidence="4" id="KW-0843">Virulence</keyword>
<evidence type="ECO:0000256" key="1">
    <source>
        <dbReference type="ARBA" id="ARBA00004613"/>
    </source>
</evidence>
<dbReference type="PANTHER" id="PTHR33657:SF8">
    <property type="entry name" value="DOMAIN PROTEIN, PUTATIVE (AFU_ORTHOLOGUE AFUA_5G00600)-RELATED"/>
    <property type="match status" value="1"/>
</dbReference>
<dbReference type="OMA" id="VACINVA"/>
<dbReference type="InterPro" id="IPR008701">
    <property type="entry name" value="NPP1"/>
</dbReference>
<dbReference type="EMBL" id="CCYD01002371">
    <property type="protein sequence ID" value="CEG46922.1"/>
    <property type="molecule type" value="Genomic_DNA"/>
</dbReference>
<keyword evidence="3" id="KW-0964">Secreted</keyword>
<dbReference type="OrthoDB" id="4846271at2759"/>
<comment type="similarity">
    <text evidence="2">Belongs to the Necrosis inducing protein (NPP1) family.</text>
</comment>
<dbReference type="STRING" id="4781.A0A0P1B107"/>
<sequence length="259" mass="29873">MELISFHFQFFLLPHTSMLSVVLFLVACINVAHADDEQRSTIHKLQYDEIKPIPGVESNSLINSIALHFQPMLFISSGCHPYPAVDEHGYISNGLGVSHLFTDCMGSPQGSQVYGRAFAFRGHLAIMYSWYFPRDFMTAPFYIGHRHGWEHAILWFGPDTENPTLLAVTVESTFGYKTYAPPPSKYMHGDHFKLKYTWLGVTQHYLTATEKSGEFQDLIMWDCMDEHVRHSLNHKVSHNFDPPIRDDRFFHALRKSFPF</sequence>
<organism evidence="6 7">
    <name type="scientific">Plasmopara halstedii</name>
    <name type="common">Downy mildew of sunflower</name>
    <dbReference type="NCBI Taxonomy" id="4781"/>
    <lineage>
        <taxon>Eukaryota</taxon>
        <taxon>Sar</taxon>
        <taxon>Stramenopiles</taxon>
        <taxon>Oomycota</taxon>
        <taxon>Peronosporomycetes</taxon>
        <taxon>Peronosporales</taxon>
        <taxon>Peronosporaceae</taxon>
        <taxon>Plasmopara</taxon>
    </lineage>
</organism>
<keyword evidence="7" id="KW-1185">Reference proteome</keyword>
<evidence type="ECO:0000256" key="2">
    <source>
        <dbReference type="ARBA" id="ARBA00009520"/>
    </source>
</evidence>
<name>A0A0P1B107_PLAHL</name>
<reference evidence="7" key="1">
    <citation type="submission" date="2014-09" db="EMBL/GenBank/DDBJ databases">
        <authorList>
            <person name="Sharma Rahul"/>
            <person name="Thines Marco"/>
        </authorList>
    </citation>
    <scope>NUCLEOTIDE SEQUENCE [LARGE SCALE GENOMIC DNA]</scope>
</reference>
<evidence type="ECO:0000256" key="4">
    <source>
        <dbReference type="ARBA" id="ARBA00023026"/>
    </source>
</evidence>
<evidence type="ECO:0000256" key="5">
    <source>
        <dbReference type="SAM" id="SignalP"/>
    </source>
</evidence>
<dbReference type="AlphaFoldDB" id="A0A0P1B107"/>
<keyword evidence="5" id="KW-0732">Signal</keyword>
<dbReference type="PANTHER" id="PTHR33657">
    <property type="entry name" value="DOMAIN PROTEIN, PUTATIVE (AFU_ORTHOLOGUE AFUA_5G00600)-RELATED"/>
    <property type="match status" value="1"/>
</dbReference>